<gene>
    <name evidence="3" type="ORF">M0812_21791</name>
</gene>
<evidence type="ECO:0000313" key="3">
    <source>
        <dbReference type="EMBL" id="KAJ3432848.1"/>
    </source>
</evidence>
<evidence type="ECO:0000256" key="2">
    <source>
        <dbReference type="SAM" id="MobiDB-lite"/>
    </source>
</evidence>
<dbReference type="Proteomes" id="UP001146793">
    <property type="component" value="Unassembled WGS sequence"/>
</dbReference>
<keyword evidence="1" id="KW-0175">Coiled coil</keyword>
<feature type="compositionally biased region" description="Polar residues" evidence="2">
    <location>
        <begin position="209"/>
        <end position="233"/>
    </location>
</feature>
<evidence type="ECO:0000256" key="1">
    <source>
        <dbReference type="SAM" id="Coils"/>
    </source>
</evidence>
<dbReference type="EMBL" id="JANTQA010000047">
    <property type="protein sequence ID" value="KAJ3432848.1"/>
    <property type="molecule type" value="Genomic_DNA"/>
</dbReference>
<accession>A0AAV7YST8</accession>
<organism evidence="3 4">
    <name type="scientific">Anaeramoeba flamelloides</name>
    <dbReference type="NCBI Taxonomy" id="1746091"/>
    <lineage>
        <taxon>Eukaryota</taxon>
        <taxon>Metamonada</taxon>
        <taxon>Anaeramoebidae</taxon>
        <taxon>Anaeramoeba</taxon>
    </lineage>
</organism>
<proteinExistence type="predicted"/>
<dbReference type="AlphaFoldDB" id="A0AAV7YST8"/>
<evidence type="ECO:0000313" key="4">
    <source>
        <dbReference type="Proteomes" id="UP001146793"/>
    </source>
</evidence>
<name>A0AAV7YST8_9EUKA</name>
<feature type="compositionally biased region" description="Polar residues" evidence="2">
    <location>
        <begin position="241"/>
        <end position="255"/>
    </location>
</feature>
<sequence>MGNITAYKTLSQKSWKRYLKMIAKSKEAILLIDEKIQFSYFNKKAAKILKIKNRKGVKLTPALISPLKQPHLGVDSVSGSQSVVENVYKSKDGRFDFVWQHQKVNGELFFVRVYLTIIRAKNKTNCQCLWRPIKNPNEIITSSISSMGSFNTGNSLYAGNSLRSLDSMDTLSTLNSTVSNTSFVSMKSTNSDKSLNSFGDEFQGLNLGSKSSNEQVSTNNLSTDNYSSLTQSLHSKKSNHSKGNLNGIQPTTSTKVLRKKRSKNHTISRDNKNSHLPIYGLEIDRLDIDETFMEFQTNIKKIVRSTNDFTAERKVNEVFHNFETIFNRTLKKRENHIQKLVSSNKKTKINSGEKYKLLEHHLQERLFLFHEEVLKTKKIEEENKMLKQKFQQFQKILDQQKNQLDNFMTLLDDCKFEND</sequence>
<reference evidence="3" key="1">
    <citation type="submission" date="2022-08" db="EMBL/GenBank/DDBJ databases">
        <title>Novel sulphate-reducing endosymbionts in the free-living metamonad Anaeramoeba.</title>
        <authorList>
            <person name="Jerlstrom-Hultqvist J."/>
            <person name="Cepicka I."/>
            <person name="Gallot-Lavallee L."/>
            <person name="Salas-Leiva D."/>
            <person name="Curtis B.A."/>
            <person name="Zahonova K."/>
            <person name="Pipaliya S."/>
            <person name="Dacks J."/>
            <person name="Roger A.J."/>
        </authorList>
    </citation>
    <scope>NUCLEOTIDE SEQUENCE</scope>
    <source>
        <strain evidence="3">Busselton2</strain>
    </source>
</reference>
<feature type="coiled-coil region" evidence="1">
    <location>
        <begin position="376"/>
        <end position="403"/>
    </location>
</feature>
<protein>
    <submittedName>
        <fullName evidence="3">Uncharacterized protein</fullName>
    </submittedName>
</protein>
<feature type="region of interest" description="Disordered" evidence="2">
    <location>
        <begin position="209"/>
        <end position="272"/>
    </location>
</feature>
<comment type="caution">
    <text evidence="3">The sequence shown here is derived from an EMBL/GenBank/DDBJ whole genome shotgun (WGS) entry which is preliminary data.</text>
</comment>
<dbReference type="Gene3D" id="3.30.450.20">
    <property type="entry name" value="PAS domain"/>
    <property type="match status" value="1"/>
</dbReference>
<feature type="compositionally biased region" description="Basic residues" evidence="2">
    <location>
        <begin position="256"/>
        <end position="266"/>
    </location>
</feature>